<gene>
    <name evidence="2" type="ORF">QM012_009502</name>
</gene>
<dbReference type="EMBL" id="JASGXD010000009">
    <property type="protein sequence ID" value="KAK6003731.1"/>
    <property type="molecule type" value="Genomic_DNA"/>
</dbReference>
<evidence type="ECO:0000313" key="2">
    <source>
        <dbReference type="EMBL" id="KAK6003731.1"/>
    </source>
</evidence>
<evidence type="ECO:0008006" key="4">
    <source>
        <dbReference type="Google" id="ProtNLM"/>
    </source>
</evidence>
<proteinExistence type="predicted"/>
<name>A0ABR0TI40_AURPU</name>
<comment type="caution">
    <text evidence="2">The sequence shown here is derived from an EMBL/GenBank/DDBJ whole genome shotgun (WGS) entry which is preliminary data.</text>
</comment>
<evidence type="ECO:0000256" key="1">
    <source>
        <dbReference type="SAM" id="MobiDB-lite"/>
    </source>
</evidence>
<evidence type="ECO:0000313" key="3">
    <source>
        <dbReference type="Proteomes" id="UP001341245"/>
    </source>
</evidence>
<keyword evidence="3" id="KW-1185">Reference proteome</keyword>
<organism evidence="2 3">
    <name type="scientific">Aureobasidium pullulans</name>
    <name type="common">Black yeast</name>
    <name type="synonym">Pullularia pullulans</name>
    <dbReference type="NCBI Taxonomy" id="5580"/>
    <lineage>
        <taxon>Eukaryota</taxon>
        <taxon>Fungi</taxon>
        <taxon>Dikarya</taxon>
        <taxon>Ascomycota</taxon>
        <taxon>Pezizomycotina</taxon>
        <taxon>Dothideomycetes</taxon>
        <taxon>Dothideomycetidae</taxon>
        <taxon>Dothideales</taxon>
        <taxon>Saccotheciaceae</taxon>
        <taxon>Aureobasidium</taxon>
    </lineage>
</organism>
<feature type="region of interest" description="Disordered" evidence="1">
    <location>
        <begin position="1"/>
        <end position="20"/>
    </location>
</feature>
<accession>A0ABR0TI40</accession>
<reference evidence="2 3" key="1">
    <citation type="submission" date="2023-11" db="EMBL/GenBank/DDBJ databases">
        <title>Draft genome sequence and annotation of the polyextremotolerant black yeast-like fungus Aureobasidium pullulans NRRL 62042.</title>
        <authorList>
            <person name="Dielentheis-Frenken M.R.E."/>
            <person name="Wibberg D."/>
            <person name="Blank L.M."/>
            <person name="Tiso T."/>
        </authorList>
    </citation>
    <scope>NUCLEOTIDE SEQUENCE [LARGE SCALE GENOMIC DNA]</scope>
    <source>
        <strain evidence="2 3">NRRL 62042</strain>
    </source>
</reference>
<dbReference type="Proteomes" id="UP001341245">
    <property type="component" value="Unassembled WGS sequence"/>
</dbReference>
<protein>
    <recommendedName>
        <fullName evidence="4">Sialidase</fullName>
    </recommendedName>
</protein>
<sequence>MREFSDASGDSTLSWPGTGFIRDAEPVQPYVDVSDSIEWGVQDGATSKKSSRTSQICSGPRLIPKIRMQDQALEASAVLHHNFNAGLRPFNSEPPLERHVDHSTITASSRLTPDNGLYHIFAPQRYSSEQAQRATPYSPPEFAPANLWPHTPEDDCNYLSPINGPYPSLSDYFADGPYLVHGGQSLPFHPDSSDHQNSPLARKSFKAVPSVKANDLHMYPSSLPRGVPDLVHKSHRSLHQMPMLSMAGQSHISKGTSLLDYLSLPNPALSLVERVVEPGPGRDRHFFFDVRNVRSWSAFSLETMLGVSELRSLLDREVPCDTLPASQPVGTSPVTREQLHLAYRDHFEIKLNAALNSTLAQQVLQMRSSLGDSSPTLPDFFASALQSQEQIRVVGIVLCYEQWRSDMRHGTPREQVRYLSGLARLQHFFREHGCRYGFIITEIELVCVRYGGDDLIHESKRPESCPSFTQVSSSAPIPIFGYMEVSNAVALSEQHTRNGKDRKMTAGLALWYLHMQAGDEPLPGHQHWRLDIGKPSAMTRKKHLLRDMWMPKPVLVETRRAKRIRGWIWPNEDFSKREVGRGRRPILGK</sequence>